<organism evidence="1 2">
    <name type="scientific">Vermiconidia calcicola</name>
    <dbReference type="NCBI Taxonomy" id="1690605"/>
    <lineage>
        <taxon>Eukaryota</taxon>
        <taxon>Fungi</taxon>
        <taxon>Dikarya</taxon>
        <taxon>Ascomycota</taxon>
        <taxon>Pezizomycotina</taxon>
        <taxon>Dothideomycetes</taxon>
        <taxon>Dothideomycetidae</taxon>
        <taxon>Mycosphaerellales</taxon>
        <taxon>Extremaceae</taxon>
        <taxon>Vermiconidia</taxon>
    </lineage>
</organism>
<evidence type="ECO:0000313" key="2">
    <source>
        <dbReference type="Proteomes" id="UP001281147"/>
    </source>
</evidence>
<comment type="caution">
    <text evidence="1">The sequence shown here is derived from an EMBL/GenBank/DDBJ whole genome shotgun (WGS) entry which is preliminary data.</text>
</comment>
<keyword evidence="2" id="KW-1185">Reference proteome</keyword>
<name>A0ACC3MQB7_9PEZI</name>
<protein>
    <submittedName>
        <fullName evidence="1">Uncharacterized protein</fullName>
    </submittedName>
</protein>
<proteinExistence type="predicted"/>
<gene>
    <name evidence="1" type="ORF">LTR37_016119</name>
</gene>
<accession>A0ACC3MQB7</accession>
<reference evidence="1" key="1">
    <citation type="submission" date="2023-07" db="EMBL/GenBank/DDBJ databases">
        <title>Black Yeasts Isolated from many extreme environments.</title>
        <authorList>
            <person name="Coleine C."/>
            <person name="Stajich J.E."/>
            <person name="Selbmann L."/>
        </authorList>
    </citation>
    <scope>NUCLEOTIDE SEQUENCE</scope>
    <source>
        <strain evidence="1">CCFEE 5714</strain>
    </source>
</reference>
<sequence length="311" mass="34816">MQLILLFTVSCAALLVPKHGSTALTRLTPRVEGQQFVNPDEEPKYKDPKTGDLTPKSRILSGVGPPAADSRWFDWDESCTDATQRQKILSTFTSAMELASWTSEHLQELLGELSKPPGDELNPVNQKEIFDKDQPFAQMFLGLDTQIGYVKETFDLVAQRGQSFAVRQGPKPAALRFICNADNHVLDGKKAGPFCADEDQAITLGPFDPKKNSPTIEPKYSFQTSSSITFCPVFFDDTKFPNLAAVEDDAARPYLDKMDCRERILLHEYMHLPWTRSMRGKTRTAPDEIGWDRVAKLASYGWGAIKINPDN</sequence>
<dbReference type="Proteomes" id="UP001281147">
    <property type="component" value="Unassembled WGS sequence"/>
</dbReference>
<evidence type="ECO:0000313" key="1">
    <source>
        <dbReference type="EMBL" id="KAK3700116.1"/>
    </source>
</evidence>
<dbReference type="EMBL" id="JAUTXU010000189">
    <property type="protein sequence ID" value="KAK3700116.1"/>
    <property type="molecule type" value="Genomic_DNA"/>
</dbReference>